<accession>A0A7G2CPU9</accession>
<reference evidence="1 2" key="1">
    <citation type="submission" date="2020-08" db="EMBL/GenBank/DDBJ databases">
        <authorList>
            <person name="Newling K."/>
            <person name="Davey J."/>
            <person name="Forrester S."/>
        </authorList>
    </citation>
    <scope>NUCLEOTIDE SEQUENCE [LARGE SCALE GENOMIC DNA]</scope>
    <source>
        <strain evidence="2">Crithidia deanei Carvalho (ATCC PRA-265)</strain>
    </source>
</reference>
<dbReference type="EMBL" id="LR877161">
    <property type="protein sequence ID" value="CAD2220573.1"/>
    <property type="molecule type" value="Genomic_DNA"/>
</dbReference>
<evidence type="ECO:0000313" key="1">
    <source>
        <dbReference type="EMBL" id="CAD2220573.1"/>
    </source>
</evidence>
<dbReference type="AlphaFoldDB" id="A0A7G2CPU9"/>
<dbReference type="OrthoDB" id="273130at2759"/>
<protein>
    <submittedName>
        <fullName evidence="1">Uncharacterized protein</fullName>
    </submittedName>
</protein>
<evidence type="ECO:0000313" key="2">
    <source>
        <dbReference type="Proteomes" id="UP000515908"/>
    </source>
</evidence>
<gene>
    <name evidence="1" type="ORF">ADEAN_000809500</name>
</gene>
<sequence>MLFAPFHLETVEPYEKELYFHFVRKCDTAKTNQPQVFFNFCRSKLTDIRKLKPPRWCEMVSLPQGIWSYSSVLRLRFLSVSLSIFRTAYHWKPYSPTLQHSAHVVNVVNTAVSFLSHDSFGDCHDVASLYAESFFFTEGVAAYCDHTCGCIAQALQDGNQRMWRRSFLKKYSNQPLYNCTLHFIRSIEAVLQRLNEVQFLNCALTRGVWWCILFPSIREYGLWADTQQKCAVDTDSAILRTLMLIAGIHLVGELTEKWAGVLQESPREALALLTGVNSRLTSQLHGVLQGYASSLLSATAHKEMAAQGLDRLNKLLGQIHQLPDSASPLLVVLKLKEEIFNHPAFLEHKASWMSVAKHYKFEGVQQLIAS</sequence>
<name>A0A7G2CPU9_9TRYP</name>
<organism evidence="1 2">
    <name type="scientific">Angomonas deanei</name>
    <dbReference type="NCBI Taxonomy" id="59799"/>
    <lineage>
        <taxon>Eukaryota</taxon>
        <taxon>Discoba</taxon>
        <taxon>Euglenozoa</taxon>
        <taxon>Kinetoplastea</taxon>
        <taxon>Metakinetoplastina</taxon>
        <taxon>Trypanosomatida</taxon>
        <taxon>Trypanosomatidae</taxon>
        <taxon>Strigomonadinae</taxon>
        <taxon>Angomonas</taxon>
    </lineage>
</organism>
<dbReference type="Proteomes" id="UP000515908">
    <property type="component" value="Chromosome 17"/>
</dbReference>
<proteinExistence type="predicted"/>
<dbReference type="VEuPathDB" id="TriTrypDB:ADEAN_000809500"/>
<keyword evidence="2" id="KW-1185">Reference proteome</keyword>